<evidence type="ECO:0000313" key="2">
    <source>
        <dbReference type="Proteomes" id="UP000799754"/>
    </source>
</evidence>
<organism evidence="1 2">
    <name type="scientific">Macroventuria anomochaeta</name>
    <dbReference type="NCBI Taxonomy" id="301207"/>
    <lineage>
        <taxon>Eukaryota</taxon>
        <taxon>Fungi</taxon>
        <taxon>Dikarya</taxon>
        <taxon>Ascomycota</taxon>
        <taxon>Pezizomycotina</taxon>
        <taxon>Dothideomycetes</taxon>
        <taxon>Pleosporomycetidae</taxon>
        <taxon>Pleosporales</taxon>
        <taxon>Pleosporineae</taxon>
        <taxon>Didymellaceae</taxon>
        <taxon>Macroventuria</taxon>
    </lineage>
</organism>
<dbReference type="Proteomes" id="UP000799754">
    <property type="component" value="Unassembled WGS sequence"/>
</dbReference>
<reference evidence="1" key="1">
    <citation type="journal article" date="2020" name="Stud. Mycol.">
        <title>101 Dothideomycetes genomes: a test case for predicting lifestyles and emergence of pathogens.</title>
        <authorList>
            <person name="Haridas S."/>
            <person name="Albert R."/>
            <person name="Binder M."/>
            <person name="Bloem J."/>
            <person name="Labutti K."/>
            <person name="Salamov A."/>
            <person name="Andreopoulos B."/>
            <person name="Baker S."/>
            <person name="Barry K."/>
            <person name="Bills G."/>
            <person name="Bluhm B."/>
            <person name="Cannon C."/>
            <person name="Castanera R."/>
            <person name="Culley D."/>
            <person name="Daum C."/>
            <person name="Ezra D."/>
            <person name="Gonzalez J."/>
            <person name="Henrissat B."/>
            <person name="Kuo A."/>
            <person name="Liang C."/>
            <person name="Lipzen A."/>
            <person name="Lutzoni F."/>
            <person name="Magnuson J."/>
            <person name="Mondo S."/>
            <person name="Nolan M."/>
            <person name="Ohm R."/>
            <person name="Pangilinan J."/>
            <person name="Park H.-J."/>
            <person name="Ramirez L."/>
            <person name="Alfaro M."/>
            <person name="Sun H."/>
            <person name="Tritt A."/>
            <person name="Yoshinaga Y."/>
            <person name="Zwiers L.-H."/>
            <person name="Turgeon B."/>
            <person name="Goodwin S."/>
            <person name="Spatafora J."/>
            <person name="Crous P."/>
            <person name="Grigoriev I."/>
        </authorList>
    </citation>
    <scope>NUCLEOTIDE SEQUENCE</scope>
    <source>
        <strain evidence="1">CBS 525.71</strain>
    </source>
</reference>
<comment type="caution">
    <text evidence="1">The sequence shown here is derived from an EMBL/GenBank/DDBJ whole genome shotgun (WGS) entry which is preliminary data.</text>
</comment>
<accession>A0ACB6RVL8</accession>
<sequence>MVDQPNGAVGQCIHTAVSTGCVLSRFRIRRRPGGQAALYGSPGGQAWQGQHPWATAGQGRTPAGDGQRSTDSLGSQVVACLGTRAPALGRRAAGLRAVNGGSGGEKMLREQLALPGSFHVESKLSSEWGGRSGPNCFRSRVVRRTHTSHLSRLPPPHLKTRTP</sequence>
<protein>
    <submittedName>
        <fullName evidence="1">Uncharacterized protein</fullName>
    </submittedName>
</protein>
<proteinExistence type="predicted"/>
<gene>
    <name evidence="1" type="ORF">BU25DRAFT_104643</name>
</gene>
<dbReference type="EMBL" id="MU006723">
    <property type="protein sequence ID" value="KAF2625833.1"/>
    <property type="molecule type" value="Genomic_DNA"/>
</dbReference>
<name>A0ACB6RVL8_9PLEO</name>
<evidence type="ECO:0000313" key="1">
    <source>
        <dbReference type="EMBL" id="KAF2625833.1"/>
    </source>
</evidence>
<keyword evidence="2" id="KW-1185">Reference proteome</keyword>